<dbReference type="EMBL" id="OU466862">
    <property type="protein sequence ID" value="CAH2070434.1"/>
    <property type="molecule type" value="Genomic_DNA"/>
</dbReference>
<proteinExistence type="predicted"/>
<feature type="compositionally biased region" description="Low complexity" evidence="1">
    <location>
        <begin position="9"/>
        <end position="18"/>
    </location>
</feature>
<dbReference type="Proteomes" id="UP000836841">
    <property type="component" value="Chromosome 6"/>
</dbReference>
<dbReference type="AlphaFoldDB" id="A0AAU9SQR9"/>
<protein>
    <recommendedName>
        <fullName evidence="4">Tudor domain-containing protein</fullName>
    </recommendedName>
</protein>
<evidence type="ECO:0000313" key="2">
    <source>
        <dbReference type="EMBL" id="CAH2070434.1"/>
    </source>
</evidence>
<feature type="region of interest" description="Disordered" evidence="1">
    <location>
        <begin position="183"/>
        <end position="300"/>
    </location>
</feature>
<feature type="region of interest" description="Disordered" evidence="1">
    <location>
        <begin position="1"/>
        <end position="62"/>
    </location>
</feature>
<accession>A0AAU9SQR9</accession>
<evidence type="ECO:0000256" key="1">
    <source>
        <dbReference type="SAM" id="MobiDB-lite"/>
    </source>
</evidence>
<organism evidence="2 3">
    <name type="scientific">Thlaspi arvense</name>
    <name type="common">Field penny-cress</name>
    <dbReference type="NCBI Taxonomy" id="13288"/>
    <lineage>
        <taxon>Eukaryota</taxon>
        <taxon>Viridiplantae</taxon>
        <taxon>Streptophyta</taxon>
        <taxon>Embryophyta</taxon>
        <taxon>Tracheophyta</taxon>
        <taxon>Spermatophyta</taxon>
        <taxon>Magnoliopsida</taxon>
        <taxon>eudicotyledons</taxon>
        <taxon>Gunneridae</taxon>
        <taxon>Pentapetalae</taxon>
        <taxon>rosids</taxon>
        <taxon>malvids</taxon>
        <taxon>Brassicales</taxon>
        <taxon>Brassicaceae</taxon>
        <taxon>Thlaspideae</taxon>
        <taxon>Thlaspi</taxon>
    </lineage>
</organism>
<reference evidence="2 3" key="1">
    <citation type="submission" date="2022-03" db="EMBL/GenBank/DDBJ databases">
        <authorList>
            <person name="Nunn A."/>
            <person name="Chopra R."/>
            <person name="Nunn A."/>
            <person name="Contreras Garrido A."/>
        </authorList>
    </citation>
    <scope>NUCLEOTIDE SEQUENCE [LARGE SCALE GENOMIC DNA]</scope>
</reference>
<feature type="compositionally biased region" description="Basic and acidic residues" evidence="1">
    <location>
        <begin position="26"/>
        <end position="40"/>
    </location>
</feature>
<feature type="compositionally biased region" description="Basic residues" evidence="1">
    <location>
        <begin position="236"/>
        <end position="245"/>
    </location>
</feature>
<feature type="compositionally biased region" description="Basic residues" evidence="1">
    <location>
        <begin position="185"/>
        <end position="195"/>
    </location>
</feature>
<name>A0AAU9SQR9_THLAR</name>
<evidence type="ECO:0008006" key="4">
    <source>
        <dbReference type="Google" id="ProtNLM"/>
    </source>
</evidence>
<keyword evidence="3" id="KW-1185">Reference proteome</keyword>
<feature type="compositionally biased region" description="Basic and acidic residues" evidence="1">
    <location>
        <begin position="246"/>
        <end position="262"/>
    </location>
</feature>
<gene>
    <name evidence="2" type="ORF">TAV2_LOCUS22076</name>
</gene>
<sequence>MRRPDDLSKMLSMELMELATDTEPTQMDKDEETQRPEQHAVRTPHVSPMATSTEAATDTEPKPHLTTSAIVKVSGPDGKWFPAMLKRKHTCVGYTRYYYVEYSATKKSDSISEMLICPPAPPLPQAENFNSVLELRQDVDAFHTESRMGERAWVPPADFQGVEFEGAKTTDFLITVENISDPKVKGKKEKAKMKKKANDRDTNLAKKMRSKRLEKMQGGEVEVAETSGLPTEGKTKKEKTKKKRAKDRDTNPAKKIRREGLEKTLGGEVEAAKTSALPSEWKSKKEKPRKKRANDPVFKEENTRLKLGLCENG</sequence>
<evidence type="ECO:0000313" key="3">
    <source>
        <dbReference type="Proteomes" id="UP000836841"/>
    </source>
</evidence>